<sequence>MKTTNQPIFFESAAEFRRWLEENHKTASEVLVGYYKVKSGKKSMSWSESVDQAICFGWIDGIRKSIDQERYMNRFTPRRANSHWSAVNIRKVDQLTKLGLMRPAGLAAFQIRKESRSEIYSIERQAPRLSEAFEKQFRANNKAWDFFETLAPSYQKAAINWVMAAKQETTRKRRLAELIADSDSGLKIKVMRR</sequence>
<reference evidence="2" key="1">
    <citation type="submission" date="2015-07" db="EMBL/GenBank/DDBJ databases">
        <title>Genome sequencing of Sunxiuqinia dokdonensis strain SK.</title>
        <authorList>
            <person name="Ahn S."/>
            <person name="Kim B.-C."/>
        </authorList>
    </citation>
    <scope>NUCLEOTIDE SEQUENCE [LARGE SCALE GENOMIC DNA]</scope>
    <source>
        <strain evidence="2">SK</strain>
    </source>
</reference>
<keyword evidence="2" id="KW-1185">Reference proteome</keyword>
<dbReference type="OrthoDB" id="9796999at2"/>
<gene>
    <name evidence="1" type="ORF">NC99_45480</name>
</gene>
<protein>
    <recommendedName>
        <fullName evidence="3">Bacteriocin-protection protein</fullName>
    </recommendedName>
</protein>
<comment type="caution">
    <text evidence="1">The sequence shown here is derived from an EMBL/GenBank/DDBJ whole genome shotgun (WGS) entry which is preliminary data.</text>
</comment>
<name>A0A0L8V2F6_9BACT</name>
<dbReference type="STRING" id="1409788.NC99_45480"/>
<dbReference type="RefSeq" id="WP_053188730.1">
    <property type="nucleotide sequence ID" value="NZ_LGIA01000217.1"/>
</dbReference>
<dbReference type="Pfam" id="PF13376">
    <property type="entry name" value="OmdA"/>
    <property type="match status" value="1"/>
</dbReference>
<proteinExistence type="predicted"/>
<dbReference type="AlphaFoldDB" id="A0A0L8V2F6"/>
<evidence type="ECO:0008006" key="3">
    <source>
        <dbReference type="Google" id="ProtNLM"/>
    </source>
</evidence>
<dbReference type="EMBL" id="LGIA01000217">
    <property type="protein sequence ID" value="KOH42655.1"/>
    <property type="molecule type" value="Genomic_DNA"/>
</dbReference>
<evidence type="ECO:0000313" key="1">
    <source>
        <dbReference type="EMBL" id="KOH42655.1"/>
    </source>
</evidence>
<organism evidence="1 2">
    <name type="scientific">Sunxiuqinia dokdonensis</name>
    <dbReference type="NCBI Taxonomy" id="1409788"/>
    <lineage>
        <taxon>Bacteria</taxon>
        <taxon>Pseudomonadati</taxon>
        <taxon>Bacteroidota</taxon>
        <taxon>Bacteroidia</taxon>
        <taxon>Marinilabiliales</taxon>
        <taxon>Prolixibacteraceae</taxon>
        <taxon>Sunxiuqinia</taxon>
    </lineage>
</organism>
<accession>A0A0L8V2F6</accession>
<dbReference type="Proteomes" id="UP000036958">
    <property type="component" value="Unassembled WGS sequence"/>
</dbReference>
<evidence type="ECO:0000313" key="2">
    <source>
        <dbReference type="Proteomes" id="UP000036958"/>
    </source>
</evidence>